<dbReference type="EMBL" id="FNCC01000001">
    <property type="protein sequence ID" value="SDF38482.1"/>
    <property type="molecule type" value="Genomic_DNA"/>
</dbReference>
<dbReference type="Pfam" id="PF13490">
    <property type="entry name" value="zf-HC2"/>
    <property type="match status" value="1"/>
</dbReference>
<keyword evidence="2" id="KW-0472">Membrane</keyword>
<evidence type="ECO:0000256" key="2">
    <source>
        <dbReference type="SAM" id="Phobius"/>
    </source>
</evidence>
<feature type="transmembrane region" description="Helical" evidence="2">
    <location>
        <begin position="90"/>
        <end position="111"/>
    </location>
</feature>
<gene>
    <name evidence="4" type="ORF">SAMN05216553_101376</name>
</gene>
<feature type="domain" description="Putative zinc-finger" evidence="3">
    <location>
        <begin position="9"/>
        <end position="43"/>
    </location>
</feature>
<dbReference type="AlphaFoldDB" id="A0A1G7KMN4"/>
<accession>A0A1G7KMN4</accession>
<keyword evidence="2" id="KW-1133">Transmembrane helix</keyword>
<dbReference type="Proteomes" id="UP000199623">
    <property type="component" value="Unassembled WGS sequence"/>
</dbReference>
<sequence length="251" mass="25892">MADNRCVECDTCREALSARLDGEPEGVPAEQADEHLAACASCRVWEESAATLTRSLRVRPATAVPDLTAAIMAEAGELEPAKTRDWLPRMLLGGVAVAQLTLGLAQVIGGGTGGHGGHATGVGGSHLFNESTAWNLALGLGLLWTALRPAATSGTLPVTAAFVAVLVPYSASDLLSGTATVGRVLSHSLLLAGLALLALVHFAGRDPGGRTPAAGDESGETSTSGDLSGRADRPRTRRRVRLRPVTRHRAA</sequence>
<dbReference type="InterPro" id="IPR027383">
    <property type="entry name" value="Znf_put"/>
</dbReference>
<keyword evidence="5" id="KW-1185">Reference proteome</keyword>
<organism evidence="4 5">
    <name type="scientific">Lentzea fradiae</name>
    <dbReference type="NCBI Taxonomy" id="200378"/>
    <lineage>
        <taxon>Bacteria</taxon>
        <taxon>Bacillati</taxon>
        <taxon>Actinomycetota</taxon>
        <taxon>Actinomycetes</taxon>
        <taxon>Pseudonocardiales</taxon>
        <taxon>Pseudonocardiaceae</taxon>
        <taxon>Lentzea</taxon>
    </lineage>
</organism>
<proteinExistence type="predicted"/>
<dbReference type="OrthoDB" id="5197868at2"/>
<evidence type="ECO:0000259" key="3">
    <source>
        <dbReference type="Pfam" id="PF13490"/>
    </source>
</evidence>
<feature type="transmembrane region" description="Helical" evidence="2">
    <location>
        <begin position="184"/>
        <end position="203"/>
    </location>
</feature>
<dbReference type="STRING" id="200378.SAMN05216553_101376"/>
<name>A0A1G7KMN4_9PSEU</name>
<evidence type="ECO:0000313" key="4">
    <source>
        <dbReference type="EMBL" id="SDF38482.1"/>
    </source>
</evidence>
<feature type="transmembrane region" description="Helical" evidence="2">
    <location>
        <begin position="154"/>
        <end position="172"/>
    </location>
</feature>
<protein>
    <submittedName>
        <fullName evidence="4">Predicted anti-sigma-YlaC factor YlaD, contains Zn-finger domain</fullName>
    </submittedName>
</protein>
<feature type="region of interest" description="Disordered" evidence="1">
    <location>
        <begin position="209"/>
        <end position="251"/>
    </location>
</feature>
<feature type="compositionally biased region" description="Basic residues" evidence="1">
    <location>
        <begin position="235"/>
        <end position="251"/>
    </location>
</feature>
<evidence type="ECO:0000256" key="1">
    <source>
        <dbReference type="SAM" id="MobiDB-lite"/>
    </source>
</evidence>
<keyword evidence="2" id="KW-0812">Transmembrane</keyword>
<reference evidence="5" key="1">
    <citation type="submission" date="2016-10" db="EMBL/GenBank/DDBJ databases">
        <authorList>
            <person name="Varghese N."/>
            <person name="Submissions S."/>
        </authorList>
    </citation>
    <scope>NUCLEOTIDE SEQUENCE [LARGE SCALE GENOMIC DNA]</scope>
    <source>
        <strain evidence="5">CGMCC 4.3506</strain>
    </source>
</reference>
<evidence type="ECO:0000313" key="5">
    <source>
        <dbReference type="Proteomes" id="UP000199623"/>
    </source>
</evidence>